<dbReference type="SUPFAM" id="SSF53933">
    <property type="entry name" value="Microbial ribonucleases"/>
    <property type="match status" value="1"/>
</dbReference>
<dbReference type="GO" id="GO:0046589">
    <property type="term" value="F:ribonuclease T1 activity"/>
    <property type="evidence" value="ECO:0007669"/>
    <property type="project" value="UniProtKB-EC"/>
</dbReference>
<protein>
    <submittedName>
        <fullName evidence="4">Ribonuclease T1</fullName>
        <ecNumber evidence="4">4.6.1.24</ecNumber>
    </submittedName>
</protein>
<comment type="caution">
    <text evidence="4">The sequence shown here is derived from an EMBL/GenBank/DDBJ whole genome shotgun (WGS) entry which is preliminary data.</text>
</comment>
<evidence type="ECO:0000256" key="1">
    <source>
        <dbReference type="ARBA" id="ARBA00022722"/>
    </source>
</evidence>
<name>A0ABU0PPG8_9MICC</name>
<dbReference type="RefSeq" id="WP_306638129.1">
    <property type="nucleotide sequence ID" value="NZ_JAUSXB010000001.1"/>
</dbReference>
<gene>
    <name evidence="4" type="ORF">QFZ36_003404</name>
</gene>
<dbReference type="InterPro" id="IPR016191">
    <property type="entry name" value="Ribonuclease/ribotoxin"/>
</dbReference>
<feature type="compositionally biased region" description="Polar residues" evidence="3">
    <location>
        <begin position="33"/>
        <end position="51"/>
    </location>
</feature>
<dbReference type="InterPro" id="IPR000026">
    <property type="entry name" value="N1-like"/>
</dbReference>
<dbReference type="Gene3D" id="3.10.450.30">
    <property type="entry name" value="Microbial ribonucleases"/>
    <property type="match status" value="1"/>
</dbReference>
<keyword evidence="5" id="KW-1185">Reference proteome</keyword>
<evidence type="ECO:0000313" key="4">
    <source>
        <dbReference type="EMBL" id="MDQ0675843.1"/>
    </source>
</evidence>
<accession>A0ABU0PPG8</accession>
<sequence>MRNRNTLSLLLGALLVLVLLAFGGTGVLGQLTQNTTPGGTSSAEAPPSTLTSSVPAPPVSQAAPPEASARGNPSDLSEVRESELPAEGRGTLALIRAGGPFRYSQDGQPFGNFERILPRKDRGYYREYTVPTPDESDRGARRIVAGNGGEKYYTDDHYGTFRFIAEGS</sequence>
<feature type="compositionally biased region" description="Low complexity" evidence="3">
    <location>
        <begin position="59"/>
        <end position="69"/>
    </location>
</feature>
<keyword evidence="1" id="KW-0540">Nuclease</keyword>
<feature type="region of interest" description="Disordered" evidence="3">
    <location>
        <begin position="33"/>
        <end position="87"/>
    </location>
</feature>
<evidence type="ECO:0000313" key="5">
    <source>
        <dbReference type="Proteomes" id="UP001236806"/>
    </source>
</evidence>
<evidence type="ECO:0000256" key="2">
    <source>
        <dbReference type="ARBA" id="ARBA00022801"/>
    </source>
</evidence>
<proteinExistence type="predicted"/>
<keyword evidence="4" id="KW-0456">Lyase</keyword>
<dbReference type="Pfam" id="PF00545">
    <property type="entry name" value="Ribonuclease"/>
    <property type="match status" value="1"/>
</dbReference>
<organism evidence="4 5">
    <name type="scientific">Pseudarthrobacter siccitolerans</name>
    <dbReference type="NCBI Taxonomy" id="861266"/>
    <lineage>
        <taxon>Bacteria</taxon>
        <taxon>Bacillati</taxon>
        <taxon>Actinomycetota</taxon>
        <taxon>Actinomycetes</taxon>
        <taxon>Micrococcales</taxon>
        <taxon>Micrococcaceae</taxon>
        <taxon>Pseudarthrobacter</taxon>
    </lineage>
</organism>
<keyword evidence="2" id="KW-0378">Hydrolase</keyword>
<evidence type="ECO:0000256" key="3">
    <source>
        <dbReference type="SAM" id="MobiDB-lite"/>
    </source>
</evidence>
<dbReference type="Proteomes" id="UP001236806">
    <property type="component" value="Unassembled WGS sequence"/>
</dbReference>
<reference evidence="4 5" key="1">
    <citation type="submission" date="2023-07" db="EMBL/GenBank/DDBJ databases">
        <title>Comparative genomics of wheat-associated soil bacteria to identify genetic determinants of phenazine resistance.</title>
        <authorList>
            <person name="Mouncey N."/>
        </authorList>
    </citation>
    <scope>NUCLEOTIDE SEQUENCE [LARGE SCALE GENOMIC DNA]</scope>
    <source>
        <strain evidence="4 5">W1I3</strain>
    </source>
</reference>
<dbReference type="EMBL" id="JAUSXB010000001">
    <property type="protein sequence ID" value="MDQ0675843.1"/>
    <property type="molecule type" value="Genomic_DNA"/>
</dbReference>
<dbReference type="EC" id="4.6.1.24" evidence="4"/>